<gene>
    <name evidence="2" type="ORF">EDC26_10786</name>
</gene>
<keyword evidence="3" id="KW-1185">Reference proteome</keyword>
<comment type="caution">
    <text evidence="2">The sequence shown here is derived from an EMBL/GenBank/DDBJ whole genome shotgun (WGS) entry which is preliminary data.</text>
</comment>
<evidence type="ECO:0000313" key="3">
    <source>
        <dbReference type="Proteomes" id="UP000295525"/>
    </source>
</evidence>
<sequence>MADTISVWNVLLIIFAVIGVIAVLAVVGMSAMHYSLMGGMRFC</sequence>
<protein>
    <submittedName>
        <fullName evidence="2">Uncharacterized protein</fullName>
    </submittedName>
</protein>
<accession>A0A4R3M1S2</accession>
<dbReference type="Proteomes" id="UP000295525">
    <property type="component" value="Unassembled WGS sequence"/>
</dbReference>
<feature type="transmembrane region" description="Helical" evidence="1">
    <location>
        <begin position="6"/>
        <end position="31"/>
    </location>
</feature>
<keyword evidence="1" id="KW-0472">Membrane</keyword>
<name>A0A4R3M1S2_9BURK</name>
<keyword evidence="1" id="KW-0812">Transmembrane</keyword>
<dbReference type="EMBL" id="SMAJ01000007">
    <property type="protein sequence ID" value="TCT07030.1"/>
    <property type="molecule type" value="Genomic_DNA"/>
</dbReference>
<evidence type="ECO:0000313" key="2">
    <source>
        <dbReference type="EMBL" id="TCT07030.1"/>
    </source>
</evidence>
<proteinExistence type="predicted"/>
<evidence type="ECO:0000256" key="1">
    <source>
        <dbReference type="SAM" id="Phobius"/>
    </source>
</evidence>
<dbReference type="RefSeq" id="WP_279432681.1">
    <property type="nucleotide sequence ID" value="NZ_SMAJ01000007.1"/>
</dbReference>
<keyword evidence="1" id="KW-1133">Transmembrane helix</keyword>
<reference evidence="2 3" key="1">
    <citation type="submission" date="2019-03" db="EMBL/GenBank/DDBJ databases">
        <title>Genomic Encyclopedia of Type Strains, Phase IV (KMG-IV): sequencing the most valuable type-strain genomes for metagenomic binning, comparative biology and taxonomic classification.</title>
        <authorList>
            <person name="Goeker M."/>
        </authorList>
    </citation>
    <scope>NUCLEOTIDE SEQUENCE [LARGE SCALE GENOMIC DNA]</scope>
    <source>
        <strain evidence="2 3">DSM 24591</strain>
    </source>
</reference>
<organism evidence="2 3">
    <name type="scientific">Paralcaligenes ureilyticus</name>
    <dbReference type="NCBI Taxonomy" id="627131"/>
    <lineage>
        <taxon>Bacteria</taxon>
        <taxon>Pseudomonadati</taxon>
        <taxon>Pseudomonadota</taxon>
        <taxon>Betaproteobacteria</taxon>
        <taxon>Burkholderiales</taxon>
        <taxon>Alcaligenaceae</taxon>
        <taxon>Paralcaligenes</taxon>
    </lineage>
</organism>
<dbReference type="AlphaFoldDB" id="A0A4R3M1S2"/>